<evidence type="ECO:0000256" key="1">
    <source>
        <dbReference type="ARBA" id="ARBA00022741"/>
    </source>
</evidence>
<evidence type="ECO:0000259" key="4">
    <source>
        <dbReference type="SMART" id="SM00534"/>
    </source>
</evidence>
<keyword evidence="2" id="KW-0067">ATP-binding</keyword>
<dbReference type="EMBL" id="JAJNEC010000005">
    <property type="protein sequence ID" value="MCD2423490.1"/>
    <property type="molecule type" value="Genomic_DNA"/>
</dbReference>
<dbReference type="SUPFAM" id="SSF52540">
    <property type="entry name" value="P-loop containing nucleoside triphosphate hydrolases"/>
    <property type="match status" value="1"/>
</dbReference>
<dbReference type="PANTHER" id="PTHR11361">
    <property type="entry name" value="DNA MISMATCH REPAIR PROTEIN MUTS FAMILY MEMBER"/>
    <property type="match status" value="1"/>
</dbReference>
<gene>
    <name evidence="5" type="ORF">LQ567_12005</name>
</gene>
<name>A0ABS8PRK0_9BACT</name>
<feature type="domain" description="DNA mismatch repair proteins mutS family" evidence="4">
    <location>
        <begin position="241"/>
        <end position="420"/>
    </location>
</feature>
<protein>
    <recommendedName>
        <fullName evidence="4">DNA mismatch repair proteins mutS family domain-containing protein</fullName>
    </recommendedName>
</protein>
<comment type="caution">
    <text evidence="5">The sequence shown here is derived from an EMBL/GenBank/DDBJ whole genome shotgun (WGS) entry which is preliminary data.</text>
</comment>
<sequence length="429" mass="49152">MTINHYITDLNIVTDILPVFNYTNNRFSEQVLTGLLTKTLPSTTHIIERQQILEGFVKNYRLLQSYNYAKAEFAEVYQFLQQVEGPVPNHLLTLFTNKIEQQVLISRYAQFVLFLDRLLQKWIAAINRTFFPNAYRADLEAMEQLLTFFDLRHYAERLKEDRFGTKEVRQLSQKIAARKQDGSWNLFWARFFLFEAYTSISISIVRRGFTFPVPGAKALMIRDLYHPLLKEPVKNDIHITKQVCLLTGPNMAGKSTLLKSIGLCVFLAHTGLAIPASFAEIPFFDHISIFINHRDDLQNGYSHFMYEIKNLKEVLQQTADGKRCFSIFDELFKGTNQEDALAITTATIEGLSRTDTSCFLISTHLHALKETPAIAGNAAHVYHITCVIENGRPTFTYKLGSGWSDLRIGRLLFEAEGLYELLNKQPTSG</sequence>
<evidence type="ECO:0000256" key="2">
    <source>
        <dbReference type="ARBA" id="ARBA00022840"/>
    </source>
</evidence>
<dbReference type="Gene3D" id="3.40.50.300">
    <property type="entry name" value="P-loop containing nucleotide triphosphate hydrolases"/>
    <property type="match status" value="1"/>
</dbReference>
<dbReference type="InterPro" id="IPR000432">
    <property type="entry name" value="DNA_mismatch_repair_MutS_C"/>
</dbReference>
<keyword evidence="1" id="KW-0547">Nucleotide-binding</keyword>
<dbReference type="InterPro" id="IPR027417">
    <property type="entry name" value="P-loop_NTPase"/>
</dbReference>
<reference evidence="5 6" key="1">
    <citation type="submission" date="2021-11" db="EMBL/GenBank/DDBJ databases">
        <title>Genomic of Niabella pedocola.</title>
        <authorList>
            <person name="Wu T."/>
        </authorList>
    </citation>
    <scope>NUCLEOTIDE SEQUENCE [LARGE SCALE GENOMIC DNA]</scope>
    <source>
        <strain evidence="5 6">JCM 31011</strain>
    </source>
</reference>
<accession>A0ABS8PRK0</accession>
<dbReference type="Proteomes" id="UP001199816">
    <property type="component" value="Unassembled WGS sequence"/>
</dbReference>
<dbReference type="InterPro" id="IPR045076">
    <property type="entry name" value="MutS"/>
</dbReference>
<dbReference type="PANTHER" id="PTHR11361:SF34">
    <property type="entry name" value="DNA MISMATCH REPAIR PROTEIN MSH1, MITOCHONDRIAL"/>
    <property type="match status" value="1"/>
</dbReference>
<organism evidence="5 6">
    <name type="scientific">Niabella pedocola</name>
    <dbReference type="NCBI Taxonomy" id="1752077"/>
    <lineage>
        <taxon>Bacteria</taxon>
        <taxon>Pseudomonadati</taxon>
        <taxon>Bacteroidota</taxon>
        <taxon>Chitinophagia</taxon>
        <taxon>Chitinophagales</taxon>
        <taxon>Chitinophagaceae</taxon>
        <taxon>Niabella</taxon>
    </lineage>
</organism>
<keyword evidence="6" id="KW-1185">Reference proteome</keyword>
<dbReference type="Pfam" id="PF00488">
    <property type="entry name" value="MutS_V"/>
    <property type="match status" value="1"/>
</dbReference>
<dbReference type="SMART" id="SM00534">
    <property type="entry name" value="MUTSac"/>
    <property type="match status" value="1"/>
</dbReference>
<evidence type="ECO:0000313" key="6">
    <source>
        <dbReference type="Proteomes" id="UP001199816"/>
    </source>
</evidence>
<keyword evidence="3" id="KW-0238">DNA-binding</keyword>
<evidence type="ECO:0000313" key="5">
    <source>
        <dbReference type="EMBL" id="MCD2423490.1"/>
    </source>
</evidence>
<proteinExistence type="predicted"/>
<evidence type="ECO:0000256" key="3">
    <source>
        <dbReference type="ARBA" id="ARBA00023125"/>
    </source>
</evidence>
<dbReference type="RefSeq" id="WP_231004753.1">
    <property type="nucleotide sequence ID" value="NZ_JAJNEC010000005.1"/>
</dbReference>